<evidence type="ECO:0000313" key="19">
    <source>
        <dbReference type="Proteomes" id="UP000318720"/>
    </source>
</evidence>
<dbReference type="PROSITE" id="PS51257">
    <property type="entry name" value="PROKAR_LIPOPROTEIN"/>
    <property type="match status" value="1"/>
</dbReference>
<dbReference type="GO" id="GO:0008203">
    <property type="term" value="P:cholesterol metabolic process"/>
    <property type="evidence" value="ECO:0007669"/>
    <property type="project" value="UniProtKB-KW"/>
</dbReference>
<comment type="cofactor">
    <cofactor evidence="1">
        <name>FAD</name>
        <dbReference type="ChEBI" id="CHEBI:57692"/>
    </cofactor>
</comment>
<sequence>MRDQYDALVIGSGFGGAVAACRLAQAGRRVGVLERGRRYTLGTFPRDWSDPLNGWLFQHDQGLFDVRPVNEMTIVQGAAYGGGSHIYANVHLRMPADGFAQGWPRGYDRASLDPYYDLVAWMLDVNTVSADQPHGVPLKTVRTRQAAERMGRGDQVVLTPLAVDFGDPNTLHTNKFGAQQYGCRHVGECDIGCNYQAKNTLDLNYLTVAERHGAEVGTRCEVTRITPTQDGAYQVLYTDHGEGGAERRITAPVVVLAAGAVNSTELLLRCRDQHGTMPRLSAALGRRYSGNGDYLGFAFGTDLPMEPSSGPTITSGIVHDRGRGAARRWFIFQEGGFPREIAGLLQLLGEHDERLIGLHRAQDEVLEGIRKAARERIGTDEKDGEHSAVFLAMGRDTADGRISLVPVTHDLRVTWNLSRNLGLYETEERFCKDMAEALGGKAAANPLWRALRLPVSVHNLGGCVMADDPSQGVVDAGGEAFGYPNLFVLDGGCLPASTGVNPAHTIAAVAERNVERLIRRITGQPRWTAPERQHAVPVADPLAAVRVPAGGTPAPSAPGTGLRFTETMHGRLTAPGDAAPRPEAETSFRVTVTAPVLADFLDDATHPMAAHGTVQVPGITGRDGAQVAGGVVNLLTAGDNRDARKMIYTLPFFGQDGRPYLLDGVKDVRDHGRFDIWGSTTTLHTRVRRGSTPDGPVLLSGDLRLGAVDFARQLTTVRITATSNPLWQAGALARFGLFFAGSLWDVFVRPRLPAPLSLPSAGRGDVRGDVR</sequence>
<feature type="domain" description="Glucose-methanol-choline oxidoreductase N-terminal" evidence="16">
    <location>
        <begin position="6"/>
        <end position="269"/>
    </location>
</feature>
<dbReference type="SUPFAM" id="SSF51905">
    <property type="entry name" value="FAD/NAD(P)-binding domain"/>
    <property type="match status" value="1"/>
</dbReference>
<dbReference type="EC" id="5.3.3.1" evidence="11"/>
<comment type="caution">
    <text evidence="18">The sequence shown here is derived from an EMBL/GenBank/DDBJ whole genome shotgun (WGS) entry which is preliminary data.</text>
</comment>
<evidence type="ECO:0000256" key="6">
    <source>
        <dbReference type="ARBA" id="ARBA00023002"/>
    </source>
</evidence>
<evidence type="ECO:0000256" key="2">
    <source>
        <dbReference type="ARBA" id="ARBA00010790"/>
    </source>
</evidence>
<dbReference type="InterPro" id="IPR000172">
    <property type="entry name" value="GMC_OxRdtase_N"/>
</dbReference>
<dbReference type="GO" id="GO:0004769">
    <property type="term" value="F:steroid Delta-isomerase activity"/>
    <property type="evidence" value="ECO:0007669"/>
    <property type="project" value="UniProtKB-EC"/>
</dbReference>
<dbReference type="Gene3D" id="3.50.50.60">
    <property type="entry name" value="FAD/NAD(P)-binding domain"/>
    <property type="match status" value="3"/>
</dbReference>
<organism evidence="18 19">
    <name type="scientific">Streptomyces ipomoeae</name>
    <dbReference type="NCBI Taxonomy" id="103232"/>
    <lineage>
        <taxon>Bacteria</taxon>
        <taxon>Bacillati</taxon>
        <taxon>Actinomycetota</taxon>
        <taxon>Actinomycetes</taxon>
        <taxon>Kitasatosporales</taxon>
        <taxon>Streptomycetaceae</taxon>
        <taxon>Streptomyces</taxon>
    </lineage>
</organism>
<evidence type="ECO:0000259" key="16">
    <source>
        <dbReference type="Pfam" id="PF00732"/>
    </source>
</evidence>
<evidence type="ECO:0000259" key="17">
    <source>
        <dbReference type="Pfam" id="PF05199"/>
    </source>
</evidence>
<dbReference type="EC" id="1.1.3.6" evidence="13"/>
<proteinExistence type="inferred from homology"/>
<evidence type="ECO:0000256" key="9">
    <source>
        <dbReference type="ARBA" id="ARBA00023221"/>
    </source>
</evidence>
<evidence type="ECO:0000256" key="1">
    <source>
        <dbReference type="ARBA" id="ARBA00001974"/>
    </source>
</evidence>
<evidence type="ECO:0000313" key="18">
    <source>
        <dbReference type="EMBL" id="TQE14799.1"/>
    </source>
</evidence>
<evidence type="ECO:0000256" key="3">
    <source>
        <dbReference type="ARBA" id="ARBA00022548"/>
    </source>
</evidence>
<evidence type="ECO:0000256" key="7">
    <source>
        <dbReference type="ARBA" id="ARBA00023098"/>
    </source>
</evidence>
<evidence type="ECO:0000256" key="4">
    <source>
        <dbReference type="ARBA" id="ARBA00022630"/>
    </source>
</evidence>
<keyword evidence="6" id="KW-0560">Oxidoreductase</keyword>
<dbReference type="GO" id="GO:0050660">
    <property type="term" value="F:flavin adenine dinucleotide binding"/>
    <property type="evidence" value="ECO:0007669"/>
    <property type="project" value="InterPro"/>
</dbReference>
<keyword evidence="9" id="KW-0753">Steroid metabolism</keyword>
<keyword evidence="10" id="KW-0413">Isomerase</keyword>
<keyword evidence="8" id="KW-1207">Sterol metabolism</keyword>
<evidence type="ECO:0000256" key="12">
    <source>
        <dbReference type="ARBA" id="ARBA00049645"/>
    </source>
</evidence>
<dbReference type="EMBL" id="SPAZ01000376">
    <property type="protein sequence ID" value="TQE14799.1"/>
    <property type="molecule type" value="Genomic_DNA"/>
</dbReference>
<evidence type="ECO:0000256" key="15">
    <source>
        <dbReference type="ARBA" id="ARBA00049778"/>
    </source>
</evidence>
<dbReference type="Pfam" id="PF05199">
    <property type="entry name" value="GMC_oxred_C"/>
    <property type="match status" value="1"/>
</dbReference>
<keyword evidence="7" id="KW-0443">Lipid metabolism</keyword>
<evidence type="ECO:0000256" key="8">
    <source>
        <dbReference type="ARBA" id="ARBA00023166"/>
    </source>
</evidence>
<dbReference type="Pfam" id="PF00732">
    <property type="entry name" value="GMC_oxred_N"/>
    <property type="match status" value="1"/>
</dbReference>
<protein>
    <recommendedName>
        <fullName evidence="14">Cholesterol oxidase</fullName>
        <ecNumber evidence="13">1.1.3.6</ecNumber>
        <ecNumber evidence="11">5.3.3.1</ecNumber>
    </recommendedName>
    <alternativeName>
        <fullName evidence="15">Cholesterol isomerase</fullName>
    </alternativeName>
</protein>
<evidence type="ECO:0000256" key="13">
    <source>
        <dbReference type="ARBA" id="ARBA00049723"/>
    </source>
</evidence>
<reference evidence="18 19" key="1">
    <citation type="submission" date="2019-03" db="EMBL/GenBank/DDBJ databases">
        <title>Comparative genomic analyses of the sweetpotato soil rot pathogen, Streptomyces ipomoeae.</title>
        <authorList>
            <person name="Ruschel Soares N."/>
            <person name="Badger J.H."/>
            <person name="Huguet-Tapia J.C."/>
            <person name="Clark C.A."/>
            <person name="Pettis G.S."/>
        </authorList>
    </citation>
    <scope>NUCLEOTIDE SEQUENCE [LARGE SCALE GENOMIC DNA]</scope>
    <source>
        <strain evidence="18 19">88-35</strain>
    </source>
</reference>
<dbReference type="InterPro" id="IPR052542">
    <property type="entry name" value="Cholesterol_Oxidase"/>
</dbReference>
<evidence type="ECO:0000256" key="14">
    <source>
        <dbReference type="ARBA" id="ARBA00049744"/>
    </source>
</evidence>
<dbReference type="InterPro" id="IPR036188">
    <property type="entry name" value="FAD/NAD-bd_sf"/>
</dbReference>
<keyword evidence="4" id="KW-0285">Flavoprotein</keyword>
<dbReference type="InterPro" id="IPR007867">
    <property type="entry name" value="GMC_OxRtase_C"/>
</dbReference>
<dbReference type="AlphaFoldDB" id="A0AAE9AV05"/>
<dbReference type="RefSeq" id="WP_009302762.1">
    <property type="nucleotide sequence ID" value="NZ_JARAVA010000331.1"/>
</dbReference>
<dbReference type="PANTHER" id="PTHR47470">
    <property type="entry name" value="CHOLESTEROL OXIDASE"/>
    <property type="match status" value="1"/>
</dbReference>
<keyword evidence="3" id="KW-0153">Cholesterol metabolism</keyword>
<gene>
    <name evidence="18" type="ORF">Sipo8835_46970</name>
</gene>
<evidence type="ECO:0000256" key="5">
    <source>
        <dbReference type="ARBA" id="ARBA00022827"/>
    </source>
</evidence>
<dbReference type="PANTHER" id="PTHR47470:SF1">
    <property type="entry name" value="FAD-DEPENDENT OXIDOREDUCTASE 2 FAD BINDING DOMAIN-CONTAINING PROTEIN"/>
    <property type="match status" value="1"/>
</dbReference>
<evidence type="ECO:0000256" key="10">
    <source>
        <dbReference type="ARBA" id="ARBA00023235"/>
    </source>
</evidence>
<name>A0AAE9AV05_9ACTN</name>
<dbReference type="PRINTS" id="PR00411">
    <property type="entry name" value="PNDRDTASEI"/>
</dbReference>
<comment type="pathway">
    <text evidence="12">Steroid metabolism; cholesterol degradation.</text>
</comment>
<accession>A0AAE9AV05</accession>
<evidence type="ECO:0000256" key="11">
    <source>
        <dbReference type="ARBA" id="ARBA00038856"/>
    </source>
</evidence>
<keyword evidence="5" id="KW-0274">FAD</keyword>
<feature type="domain" description="Glucose-methanol-choline oxidoreductase C-terminal" evidence="17">
    <location>
        <begin position="449"/>
        <end position="510"/>
    </location>
</feature>
<comment type="similarity">
    <text evidence="2">Belongs to the GMC oxidoreductase family.</text>
</comment>
<dbReference type="GO" id="GO:0016995">
    <property type="term" value="F:cholesterol oxidase activity"/>
    <property type="evidence" value="ECO:0007669"/>
    <property type="project" value="UniProtKB-EC"/>
</dbReference>
<dbReference type="Proteomes" id="UP000318720">
    <property type="component" value="Unassembled WGS sequence"/>
</dbReference>